<evidence type="ECO:0008006" key="3">
    <source>
        <dbReference type="Google" id="ProtNLM"/>
    </source>
</evidence>
<dbReference type="EMBL" id="BAAAIZ010000010">
    <property type="protein sequence ID" value="GAA1417236.1"/>
    <property type="molecule type" value="Genomic_DNA"/>
</dbReference>
<gene>
    <name evidence="1" type="ORF">GCM10009601_10870</name>
</gene>
<organism evidence="1 2">
    <name type="scientific">Streptomyces thermospinosisporus</name>
    <dbReference type="NCBI Taxonomy" id="161482"/>
    <lineage>
        <taxon>Bacteria</taxon>
        <taxon>Bacillati</taxon>
        <taxon>Actinomycetota</taxon>
        <taxon>Actinomycetes</taxon>
        <taxon>Kitasatosporales</taxon>
        <taxon>Streptomycetaceae</taxon>
        <taxon>Streptomyces</taxon>
    </lineage>
</organism>
<sequence>MPLLQREQEGLKRDFERMDVALRNLTPSQREEVLTALETLIATHRD</sequence>
<protein>
    <recommendedName>
        <fullName evidence="3">MarR family transcriptional regulator</fullName>
    </recommendedName>
</protein>
<proteinExistence type="predicted"/>
<reference evidence="2" key="1">
    <citation type="journal article" date="2019" name="Int. J. Syst. Evol. Microbiol.">
        <title>The Global Catalogue of Microorganisms (GCM) 10K type strain sequencing project: providing services to taxonomists for standard genome sequencing and annotation.</title>
        <authorList>
            <consortium name="The Broad Institute Genomics Platform"/>
            <consortium name="The Broad Institute Genome Sequencing Center for Infectious Disease"/>
            <person name="Wu L."/>
            <person name="Ma J."/>
        </authorList>
    </citation>
    <scope>NUCLEOTIDE SEQUENCE [LARGE SCALE GENOMIC DNA]</scope>
    <source>
        <strain evidence="2">JCM 11756</strain>
    </source>
</reference>
<keyword evidence="2" id="KW-1185">Reference proteome</keyword>
<evidence type="ECO:0000313" key="2">
    <source>
        <dbReference type="Proteomes" id="UP001500973"/>
    </source>
</evidence>
<name>A0ABP4JA55_9ACTN</name>
<dbReference type="Proteomes" id="UP001500973">
    <property type="component" value="Unassembled WGS sequence"/>
</dbReference>
<dbReference type="RefSeq" id="WP_344010447.1">
    <property type="nucleotide sequence ID" value="NZ_BAAAIZ010000010.1"/>
</dbReference>
<comment type="caution">
    <text evidence="1">The sequence shown here is derived from an EMBL/GenBank/DDBJ whole genome shotgun (WGS) entry which is preliminary data.</text>
</comment>
<evidence type="ECO:0000313" key="1">
    <source>
        <dbReference type="EMBL" id="GAA1417236.1"/>
    </source>
</evidence>
<accession>A0ABP4JA55</accession>